<name>A0AAE1KHZ5_PETCI</name>
<comment type="caution">
    <text evidence="2">The sequence shown here is derived from an EMBL/GenBank/DDBJ whole genome shotgun (WGS) entry which is preliminary data.</text>
</comment>
<keyword evidence="3" id="KW-1185">Reference proteome</keyword>
<sequence length="84" mass="9669">MQRHTHTHTHRDHQNRSHTLTHTRAIRATTLKPLHNETTTHQGYDGSWPSPKLATTHFDHDTPAVLKASVYLLSTGTRDQKREV</sequence>
<dbReference type="Proteomes" id="UP001286313">
    <property type="component" value="Unassembled WGS sequence"/>
</dbReference>
<evidence type="ECO:0000313" key="2">
    <source>
        <dbReference type="EMBL" id="KAK3873233.1"/>
    </source>
</evidence>
<accession>A0AAE1KHZ5</accession>
<evidence type="ECO:0000313" key="3">
    <source>
        <dbReference type="Proteomes" id="UP001286313"/>
    </source>
</evidence>
<evidence type="ECO:0000256" key="1">
    <source>
        <dbReference type="SAM" id="MobiDB-lite"/>
    </source>
</evidence>
<gene>
    <name evidence="2" type="ORF">Pcinc_021734</name>
</gene>
<feature type="compositionally biased region" description="Basic residues" evidence="1">
    <location>
        <begin position="1"/>
        <end position="13"/>
    </location>
</feature>
<reference evidence="2" key="1">
    <citation type="submission" date="2023-10" db="EMBL/GenBank/DDBJ databases">
        <title>Genome assemblies of two species of porcelain crab, Petrolisthes cinctipes and Petrolisthes manimaculis (Anomura: Porcellanidae).</title>
        <authorList>
            <person name="Angst P."/>
        </authorList>
    </citation>
    <scope>NUCLEOTIDE SEQUENCE</scope>
    <source>
        <strain evidence="2">PB745_01</strain>
        <tissue evidence="2">Gill</tissue>
    </source>
</reference>
<dbReference type="AlphaFoldDB" id="A0AAE1KHZ5"/>
<protein>
    <submittedName>
        <fullName evidence="2">Uncharacterized protein</fullName>
    </submittedName>
</protein>
<dbReference type="EMBL" id="JAWQEG010002245">
    <property type="protein sequence ID" value="KAK3873233.1"/>
    <property type="molecule type" value="Genomic_DNA"/>
</dbReference>
<feature type="region of interest" description="Disordered" evidence="1">
    <location>
        <begin position="1"/>
        <end position="22"/>
    </location>
</feature>
<proteinExistence type="predicted"/>
<organism evidence="2 3">
    <name type="scientific">Petrolisthes cinctipes</name>
    <name type="common">Flat porcelain crab</name>
    <dbReference type="NCBI Taxonomy" id="88211"/>
    <lineage>
        <taxon>Eukaryota</taxon>
        <taxon>Metazoa</taxon>
        <taxon>Ecdysozoa</taxon>
        <taxon>Arthropoda</taxon>
        <taxon>Crustacea</taxon>
        <taxon>Multicrustacea</taxon>
        <taxon>Malacostraca</taxon>
        <taxon>Eumalacostraca</taxon>
        <taxon>Eucarida</taxon>
        <taxon>Decapoda</taxon>
        <taxon>Pleocyemata</taxon>
        <taxon>Anomura</taxon>
        <taxon>Galatheoidea</taxon>
        <taxon>Porcellanidae</taxon>
        <taxon>Petrolisthes</taxon>
    </lineage>
</organism>